<gene>
    <name evidence="1" type="ORF">HZS55_14860</name>
</gene>
<dbReference type="KEGG" id="hrr:HZS55_14860"/>
<dbReference type="RefSeq" id="WP_179908373.1">
    <property type="nucleotide sequence ID" value="NZ_CP058910.1"/>
</dbReference>
<accession>A0A7D5TMR8</accession>
<proteinExistence type="predicted"/>
<evidence type="ECO:0000313" key="2">
    <source>
        <dbReference type="Proteomes" id="UP000509667"/>
    </source>
</evidence>
<protein>
    <recommendedName>
        <fullName evidence="3">Type II toxin-antitoxin system RelE/ParE family toxin</fullName>
    </recommendedName>
</protein>
<dbReference type="GeneID" id="56079169"/>
<evidence type="ECO:0008006" key="3">
    <source>
        <dbReference type="Google" id="ProtNLM"/>
    </source>
</evidence>
<dbReference type="EMBL" id="CP058910">
    <property type="protein sequence ID" value="QLH78492.1"/>
    <property type="molecule type" value="Genomic_DNA"/>
</dbReference>
<organism evidence="1 2">
    <name type="scientific">Halosimplex rubrum</name>
    <dbReference type="NCBI Taxonomy" id="869889"/>
    <lineage>
        <taxon>Archaea</taxon>
        <taxon>Methanobacteriati</taxon>
        <taxon>Methanobacteriota</taxon>
        <taxon>Stenosarchaea group</taxon>
        <taxon>Halobacteria</taxon>
        <taxon>Halobacteriales</taxon>
        <taxon>Haloarculaceae</taxon>
        <taxon>Halosimplex</taxon>
    </lineage>
</organism>
<reference evidence="1 2" key="1">
    <citation type="submission" date="2020-07" db="EMBL/GenBank/DDBJ databases">
        <title>Halosimplex pelagicum sp. nov. and Halosimplex rubrum sp. nov., isolated from salted brown alga Laminaria, and emended description of the genus Halosimplex.</title>
        <authorList>
            <person name="Cui H."/>
        </authorList>
    </citation>
    <scope>NUCLEOTIDE SEQUENCE [LARGE SCALE GENOMIC DNA]</scope>
    <source>
        <strain evidence="1 2">R27</strain>
    </source>
</reference>
<dbReference type="AlphaFoldDB" id="A0A7D5TMR8"/>
<dbReference type="OrthoDB" id="382859at2157"/>
<dbReference type="Proteomes" id="UP000509667">
    <property type="component" value="Chromosome"/>
</dbReference>
<evidence type="ECO:0000313" key="1">
    <source>
        <dbReference type="EMBL" id="QLH78492.1"/>
    </source>
</evidence>
<sequence>MSTETGRPRYVIYLNEACEQLDDLDNSLERRIRKQSEEFLHVWNASDVFNKSVTDDVDYIKKDRGETRAFGTYIALNGYHILLVLTVFKEDVKNDYWLQNAIYQSRAEDYQEELEDVSQDGPLDTYIENLRNNDDYIVVGPRE</sequence>
<name>A0A7D5TMR8_9EURY</name>
<keyword evidence="2" id="KW-1185">Reference proteome</keyword>